<evidence type="ECO:0000256" key="1">
    <source>
        <dbReference type="SAM" id="MobiDB-lite"/>
    </source>
</evidence>
<dbReference type="EMBL" id="CM009755">
    <property type="protein sequence ID" value="PUZ46071.1"/>
    <property type="molecule type" value="Genomic_DNA"/>
</dbReference>
<dbReference type="Gramene" id="PUZ46071">
    <property type="protein sequence ID" value="PUZ46071"/>
    <property type="gene ID" value="GQ55_7G018300"/>
</dbReference>
<evidence type="ECO:0000313" key="3">
    <source>
        <dbReference type="Proteomes" id="UP000244336"/>
    </source>
</evidence>
<feature type="compositionally biased region" description="Low complexity" evidence="1">
    <location>
        <begin position="57"/>
        <end position="76"/>
    </location>
</feature>
<keyword evidence="3" id="KW-1185">Reference proteome</keyword>
<feature type="non-terminal residue" evidence="2">
    <location>
        <position position="1"/>
    </location>
</feature>
<name>A0A2T7CRX8_9POAL</name>
<protein>
    <submittedName>
        <fullName evidence="2">Uncharacterized protein</fullName>
    </submittedName>
</protein>
<proteinExistence type="predicted"/>
<reference evidence="2 3" key="1">
    <citation type="submission" date="2018-04" db="EMBL/GenBank/DDBJ databases">
        <title>WGS assembly of Panicum hallii var. hallii HAL2.</title>
        <authorList>
            <person name="Lovell J."/>
            <person name="Jenkins J."/>
            <person name="Lowry D."/>
            <person name="Mamidi S."/>
            <person name="Sreedasyam A."/>
            <person name="Weng X."/>
            <person name="Barry K."/>
            <person name="Bonette J."/>
            <person name="Campitelli B."/>
            <person name="Daum C."/>
            <person name="Gordon S."/>
            <person name="Gould B."/>
            <person name="Lipzen A."/>
            <person name="MacQueen A."/>
            <person name="Palacio-Mejia J."/>
            <person name="Plott C."/>
            <person name="Shakirov E."/>
            <person name="Shu S."/>
            <person name="Yoshinaga Y."/>
            <person name="Zane M."/>
            <person name="Rokhsar D."/>
            <person name="Grimwood J."/>
            <person name="Schmutz J."/>
            <person name="Juenger T."/>
        </authorList>
    </citation>
    <scope>NUCLEOTIDE SEQUENCE [LARGE SCALE GENOMIC DNA]</scope>
    <source>
        <strain evidence="3">cv. HAL2</strain>
    </source>
</reference>
<evidence type="ECO:0000313" key="2">
    <source>
        <dbReference type="EMBL" id="PUZ46071.1"/>
    </source>
</evidence>
<feature type="region of interest" description="Disordered" evidence="1">
    <location>
        <begin position="44"/>
        <end position="79"/>
    </location>
</feature>
<dbReference type="Proteomes" id="UP000244336">
    <property type="component" value="Chromosome 7"/>
</dbReference>
<accession>A0A2T7CRX8</accession>
<gene>
    <name evidence="2" type="ORF">GQ55_7G018300</name>
</gene>
<dbReference type="AlphaFoldDB" id="A0A2T7CRX8"/>
<organism evidence="2 3">
    <name type="scientific">Panicum hallii var. hallii</name>
    <dbReference type="NCBI Taxonomy" id="1504633"/>
    <lineage>
        <taxon>Eukaryota</taxon>
        <taxon>Viridiplantae</taxon>
        <taxon>Streptophyta</taxon>
        <taxon>Embryophyta</taxon>
        <taxon>Tracheophyta</taxon>
        <taxon>Spermatophyta</taxon>
        <taxon>Magnoliopsida</taxon>
        <taxon>Liliopsida</taxon>
        <taxon>Poales</taxon>
        <taxon>Poaceae</taxon>
        <taxon>PACMAD clade</taxon>
        <taxon>Panicoideae</taxon>
        <taxon>Panicodae</taxon>
        <taxon>Paniceae</taxon>
        <taxon>Panicinae</taxon>
        <taxon>Panicum</taxon>
        <taxon>Panicum sect. Panicum</taxon>
    </lineage>
</organism>
<sequence>DGCNLCSRNFSDVFQNFRAHLRDKKTGRAQEAAANGYAECEHCLGRMPPSSPTAGPSTRISTRRQSTGQSSRASTRLPRQWAYQMSEDNEPLTISSIDTNFTWSRHDMDTLIDLFFSFKIQNGRLPTASERSIISNAAF</sequence>